<name>C7C9A8_METED</name>
<dbReference type="EMBL" id="FP103042">
    <property type="protein sequence ID" value="CAX22074.1"/>
    <property type="molecule type" value="Genomic_DNA"/>
</dbReference>
<evidence type="ECO:0000313" key="1">
    <source>
        <dbReference type="EMBL" id="CAX22074.1"/>
    </source>
</evidence>
<dbReference type="KEGG" id="mdi:METDI0415"/>
<sequence length="177" mass="19598">MRVVLPAGSTVRQVDVWSGTRTSLHARLVTVRPFASQQHFLNPERTRWKAGFDLPLGEVVTTCRVREPGQGQLFLVTEDGLEPLTYAQAWDRVDPTGAEEGLAEMEHDARAAKAGLPRELTRFVGPHGLQNGVHPIGNSHYYAERCTARQAFSRRATRAEIEALGEGGVRTHMVPCM</sequence>
<gene>
    <name evidence="1" type="ORF">METD_I0415</name>
</gene>
<accession>C7C9A8</accession>
<evidence type="ECO:0000313" key="2">
    <source>
        <dbReference type="Proteomes" id="UP000008070"/>
    </source>
</evidence>
<dbReference type="AlphaFoldDB" id="C7C9A8"/>
<protein>
    <submittedName>
        <fullName evidence="1">Uncharacterized protein</fullName>
    </submittedName>
</protein>
<dbReference type="Proteomes" id="UP000008070">
    <property type="component" value="Chromosome"/>
</dbReference>
<reference evidence="2" key="1">
    <citation type="journal article" date="2009" name="PLoS ONE">
        <title>Methylobacterium genome sequences: a reference blueprint to investigate microbial metabolism of C1 compounds from natural and industrial sources.</title>
        <authorList>
            <person name="Vuilleumier S."/>
            <person name="Chistoserdova L."/>
            <person name="Lee M.-C."/>
            <person name="Bringel F."/>
            <person name="Lajus A."/>
            <person name="Zhou Y."/>
            <person name="Gourion B."/>
            <person name="Barbe V."/>
            <person name="Chang J."/>
            <person name="Cruveiller S."/>
            <person name="Dossat C."/>
            <person name="Gillett W."/>
            <person name="Gruffaz C."/>
            <person name="Haugen E."/>
            <person name="Hourcade E."/>
            <person name="Levy R."/>
            <person name="Mangenot S."/>
            <person name="Muller E."/>
            <person name="Nadalig T."/>
            <person name="Pagni M."/>
            <person name="Penny C."/>
            <person name="Peyraud R."/>
            <person name="Robinson D.G."/>
            <person name="Roche D."/>
            <person name="Rouy Z."/>
            <person name="Saenampechek C."/>
            <person name="Salvignol G."/>
            <person name="Vallenet D."/>
            <person name="Wu Z."/>
            <person name="Marx C.J."/>
            <person name="Vorholt J.A."/>
            <person name="Olson M.V."/>
            <person name="Kaul R."/>
            <person name="Weissenbach J."/>
            <person name="Medigue C."/>
            <person name="Lidstrom M.E."/>
        </authorList>
    </citation>
    <scope>NUCLEOTIDE SEQUENCE [LARGE SCALE GENOMIC DNA]</scope>
    <source>
        <strain evidence="2">DSM 6343 / CIP 106787 / DM4</strain>
    </source>
</reference>
<organism evidence="1 2">
    <name type="scientific">Methylorubrum extorquens (strain DSM 6343 / CIP 106787 / DM4)</name>
    <name type="common">Methylobacterium extorquens</name>
    <dbReference type="NCBI Taxonomy" id="661410"/>
    <lineage>
        <taxon>Bacteria</taxon>
        <taxon>Pseudomonadati</taxon>
        <taxon>Pseudomonadota</taxon>
        <taxon>Alphaproteobacteria</taxon>
        <taxon>Hyphomicrobiales</taxon>
        <taxon>Methylobacteriaceae</taxon>
        <taxon>Methylorubrum</taxon>
    </lineage>
</organism>
<proteinExistence type="predicted"/>
<dbReference type="HOGENOM" id="CLU_1617094_0_0_5"/>